<keyword evidence="10" id="KW-0807">Transducer</keyword>
<evidence type="ECO:0000256" key="7">
    <source>
        <dbReference type="ARBA" id="ARBA00023136"/>
    </source>
</evidence>
<dbReference type="Pfam" id="PF02793">
    <property type="entry name" value="HRM"/>
    <property type="match status" value="1"/>
</dbReference>
<feature type="transmembrane region" description="Helical" evidence="12">
    <location>
        <begin position="368"/>
        <end position="391"/>
    </location>
</feature>
<feature type="transmembrane region" description="Helical" evidence="12">
    <location>
        <begin position="289"/>
        <end position="316"/>
    </location>
</feature>
<evidence type="ECO:0000256" key="4">
    <source>
        <dbReference type="ARBA" id="ARBA00022692"/>
    </source>
</evidence>
<dbReference type="InterPro" id="IPR000832">
    <property type="entry name" value="GPCR_2_secretin-like"/>
</dbReference>
<dbReference type="InterPro" id="IPR017981">
    <property type="entry name" value="GPCR_2-like_7TM"/>
</dbReference>
<dbReference type="InterPro" id="IPR017983">
    <property type="entry name" value="GPCR_2_secretin-like_CS"/>
</dbReference>
<reference evidence="16" key="2">
    <citation type="submission" date="2025-09" db="UniProtKB">
        <authorList>
            <consortium name="Ensembl"/>
        </authorList>
    </citation>
    <scope>IDENTIFICATION</scope>
</reference>
<dbReference type="GO" id="GO:0015055">
    <property type="term" value="F:secretin receptor activity"/>
    <property type="evidence" value="ECO:0007669"/>
    <property type="project" value="TreeGrafter"/>
</dbReference>
<feature type="transmembrane region" description="Helical" evidence="12">
    <location>
        <begin position="213"/>
        <end position="231"/>
    </location>
</feature>
<evidence type="ECO:0000259" key="15">
    <source>
        <dbReference type="PROSITE" id="PS50261"/>
    </source>
</evidence>
<evidence type="ECO:0000256" key="6">
    <source>
        <dbReference type="ARBA" id="ARBA00023040"/>
    </source>
</evidence>
<dbReference type="GO" id="GO:0005886">
    <property type="term" value="C:plasma membrane"/>
    <property type="evidence" value="ECO:0007669"/>
    <property type="project" value="UniProtKB-SubCell"/>
</dbReference>
<feature type="transmembrane region" description="Helical" evidence="12">
    <location>
        <begin position="336"/>
        <end position="356"/>
    </location>
</feature>
<feature type="chain" id="PRO_5039915982" evidence="13">
    <location>
        <begin position="25"/>
        <end position="570"/>
    </location>
</feature>
<dbReference type="InterPro" id="IPR047037">
    <property type="entry name" value="Secretin_7TM"/>
</dbReference>
<dbReference type="Gene3D" id="4.10.1240.10">
    <property type="entry name" value="GPCR, family 2, extracellular hormone receptor domain"/>
    <property type="match status" value="1"/>
</dbReference>
<keyword evidence="6" id="KW-0297">G-protein coupled receptor</keyword>
<organism evidence="16 17">
    <name type="scientific">Cyprinus carpio carpio</name>
    <dbReference type="NCBI Taxonomy" id="630221"/>
    <lineage>
        <taxon>Eukaryota</taxon>
        <taxon>Metazoa</taxon>
        <taxon>Chordata</taxon>
        <taxon>Craniata</taxon>
        <taxon>Vertebrata</taxon>
        <taxon>Euteleostomi</taxon>
        <taxon>Actinopterygii</taxon>
        <taxon>Neopterygii</taxon>
        <taxon>Teleostei</taxon>
        <taxon>Ostariophysi</taxon>
        <taxon>Cypriniformes</taxon>
        <taxon>Cyprinidae</taxon>
        <taxon>Cyprininae</taxon>
        <taxon>Cyprinus</taxon>
    </lineage>
</organism>
<evidence type="ECO:0000256" key="1">
    <source>
        <dbReference type="ARBA" id="ARBA00004651"/>
    </source>
</evidence>
<dbReference type="Pfam" id="PF00002">
    <property type="entry name" value="7tm_2"/>
    <property type="match status" value="1"/>
</dbReference>
<evidence type="ECO:0000256" key="3">
    <source>
        <dbReference type="ARBA" id="ARBA00022475"/>
    </source>
</evidence>
<feature type="region of interest" description="Disordered" evidence="11">
    <location>
        <begin position="549"/>
        <end position="570"/>
    </location>
</feature>
<dbReference type="PANTHER" id="PTHR45620:SF13">
    <property type="entry name" value="SECRETIN RECEPTOR"/>
    <property type="match status" value="1"/>
</dbReference>
<feature type="transmembrane region" description="Helical" evidence="12">
    <location>
        <begin position="140"/>
        <end position="163"/>
    </location>
</feature>
<keyword evidence="8" id="KW-0675">Receptor</keyword>
<feature type="signal peptide" evidence="13">
    <location>
        <begin position="1"/>
        <end position="24"/>
    </location>
</feature>
<feature type="transmembrane region" description="Helical" evidence="12">
    <location>
        <begin position="251"/>
        <end position="269"/>
    </location>
</feature>
<dbReference type="PROSITE" id="PS50261">
    <property type="entry name" value="G_PROTEIN_RECEP_F2_4"/>
    <property type="match status" value="1"/>
</dbReference>
<dbReference type="GO" id="GO:0008528">
    <property type="term" value="F:G protein-coupled peptide receptor activity"/>
    <property type="evidence" value="ECO:0007669"/>
    <property type="project" value="TreeGrafter"/>
</dbReference>
<comment type="subcellular location">
    <subcellularLocation>
        <location evidence="1">Cell membrane</location>
        <topology evidence="1">Multi-pass membrane protein</topology>
    </subcellularLocation>
</comment>
<evidence type="ECO:0000256" key="10">
    <source>
        <dbReference type="ARBA" id="ARBA00023224"/>
    </source>
</evidence>
<keyword evidence="7 12" id="KW-0472">Membrane</keyword>
<evidence type="ECO:0000256" key="8">
    <source>
        <dbReference type="ARBA" id="ARBA00023170"/>
    </source>
</evidence>
<feature type="domain" description="G-protein coupled receptors family 2 profile 2" evidence="15">
    <location>
        <begin position="138"/>
        <end position="392"/>
    </location>
</feature>
<reference evidence="16" key="1">
    <citation type="submission" date="2025-08" db="UniProtKB">
        <authorList>
            <consortium name="Ensembl"/>
        </authorList>
    </citation>
    <scope>IDENTIFICATION</scope>
</reference>
<evidence type="ECO:0000256" key="11">
    <source>
        <dbReference type="SAM" id="MobiDB-lite"/>
    </source>
</evidence>
<evidence type="ECO:0000313" key="17">
    <source>
        <dbReference type="Proteomes" id="UP001108240"/>
    </source>
</evidence>
<keyword evidence="4 12" id="KW-0812">Transmembrane</keyword>
<evidence type="ECO:0000313" key="16">
    <source>
        <dbReference type="Ensembl" id="ENSCCRP00000112657.1"/>
    </source>
</evidence>
<dbReference type="Ensembl" id="ENSCCRT00000130230.1">
    <property type="protein sequence ID" value="ENSCCRP00000112657.1"/>
    <property type="gene ID" value="ENSCCRG00000030205.2"/>
</dbReference>
<dbReference type="Gene3D" id="1.20.1070.10">
    <property type="entry name" value="Rhodopsin 7-helix transmembrane proteins"/>
    <property type="match status" value="1"/>
</dbReference>
<feature type="transmembrane region" description="Helical" evidence="12">
    <location>
        <begin position="175"/>
        <end position="193"/>
    </location>
</feature>
<dbReference type="CDD" id="cd15275">
    <property type="entry name" value="7tmB1_secretin"/>
    <property type="match status" value="1"/>
</dbReference>
<keyword evidence="17" id="KW-1185">Reference proteome</keyword>
<evidence type="ECO:0000256" key="13">
    <source>
        <dbReference type="SAM" id="SignalP"/>
    </source>
</evidence>
<dbReference type="PROSITE" id="PS50227">
    <property type="entry name" value="G_PROTEIN_RECEP_F2_3"/>
    <property type="match status" value="1"/>
</dbReference>
<dbReference type="PROSITE" id="PS00650">
    <property type="entry name" value="G_PROTEIN_RECEP_F2_2"/>
    <property type="match status" value="1"/>
</dbReference>
<evidence type="ECO:0000256" key="2">
    <source>
        <dbReference type="ARBA" id="ARBA00005314"/>
    </source>
</evidence>
<keyword evidence="3" id="KW-1003">Cell membrane</keyword>
<dbReference type="PANTHER" id="PTHR45620">
    <property type="entry name" value="PDF RECEPTOR-LIKE PROTEIN-RELATED"/>
    <property type="match status" value="1"/>
</dbReference>
<dbReference type="InterPro" id="IPR050332">
    <property type="entry name" value="GPCR_2"/>
</dbReference>
<comment type="similarity">
    <text evidence="2">Belongs to the G-protein coupled receptor 2 family.</text>
</comment>
<dbReference type="SUPFAM" id="SSF81321">
    <property type="entry name" value="Family A G protein-coupled receptor-like"/>
    <property type="match status" value="1"/>
</dbReference>
<keyword evidence="13" id="KW-0732">Signal</keyword>
<sequence>MKISAGLHLVALAALLHACSHVCAIPPECDLDVMLLREEENCYNIIYQENLTETGSTRTGCSALWDDLNCWPHAEVGETVSRPCPGFLRVKGAVMKSCTENGWSEVFPPYELACGHGLNDSFQIPIDLEVSHEYFFYVKIMYSAGYAVSLVSLSIALTVLCVFRKLHCTRNFIHMQLFLSFILRAVFIFIRDAALYYSQEYYHCNSHPPGCKVALFLSNYCILANYSWLLVEGHYLHSLINLSLRSQKKRLHWYILLGWGIPMLIIFSWSLAKYLHQDEGCWETRDHGWIWWILRVPVIIFITVNMLFFLSIIRTLVAKLKAPDMHGNEINHHRKLAKSTFLLVSLFGLHYVLFAFFPDRVSMLTFKIWNVIELALASTQGFIVALLYCFLNGEVQYEVQRRWRRWRLKQRFHGDPRVHHGSLSNSGLPLTQFVRRSTKGQQWFNMLDVPCCHSIEEEQEGGSELTPEAITPASSTSHAPKVQRRLESLPSLACDITSNSSPNMALTTARVITERHAAKPKPRPSTPASSRCLVQLEDALKLWDPNTEPCCSSSEQKYHRPNIRRPVSSQ</sequence>
<evidence type="ECO:0000256" key="12">
    <source>
        <dbReference type="SAM" id="Phobius"/>
    </source>
</evidence>
<protein>
    <submittedName>
        <fullName evidence="16">Secretin receptor</fullName>
    </submittedName>
</protein>
<keyword evidence="5 12" id="KW-1133">Transmembrane helix</keyword>
<dbReference type="GO" id="GO:0017046">
    <property type="term" value="F:peptide hormone binding"/>
    <property type="evidence" value="ECO:0007669"/>
    <property type="project" value="TreeGrafter"/>
</dbReference>
<proteinExistence type="inferred from homology"/>
<dbReference type="PROSITE" id="PS00649">
    <property type="entry name" value="G_PROTEIN_RECEP_F2_1"/>
    <property type="match status" value="1"/>
</dbReference>
<dbReference type="Proteomes" id="UP001108240">
    <property type="component" value="Unplaced"/>
</dbReference>
<keyword evidence="9" id="KW-0325">Glycoprotein</keyword>
<feature type="domain" description="G-protein coupled receptors family 2 profile 1" evidence="14">
    <location>
        <begin position="41"/>
        <end position="118"/>
    </location>
</feature>
<accession>A0A9J7XXK2</accession>
<dbReference type="InterPro" id="IPR036445">
    <property type="entry name" value="GPCR_2_extracell_dom_sf"/>
</dbReference>
<evidence type="ECO:0000259" key="14">
    <source>
        <dbReference type="PROSITE" id="PS50227"/>
    </source>
</evidence>
<dbReference type="PRINTS" id="PR00249">
    <property type="entry name" value="GPCRSECRETIN"/>
</dbReference>
<evidence type="ECO:0000256" key="9">
    <source>
        <dbReference type="ARBA" id="ARBA00023180"/>
    </source>
</evidence>
<dbReference type="GO" id="GO:0007188">
    <property type="term" value="P:adenylate cyclase-modulating G protein-coupled receptor signaling pathway"/>
    <property type="evidence" value="ECO:0007669"/>
    <property type="project" value="TreeGrafter"/>
</dbReference>
<dbReference type="SMART" id="SM00008">
    <property type="entry name" value="HormR"/>
    <property type="match status" value="1"/>
</dbReference>
<name>A0A9J7XXK2_CYPCA</name>
<dbReference type="InterPro" id="IPR001879">
    <property type="entry name" value="GPCR_2_extracellular_dom"/>
</dbReference>
<dbReference type="AlphaFoldDB" id="A0A9J7XXK2"/>
<dbReference type="GeneTree" id="ENSGT00940000156402"/>
<dbReference type="GO" id="GO:0007166">
    <property type="term" value="P:cell surface receptor signaling pathway"/>
    <property type="evidence" value="ECO:0007669"/>
    <property type="project" value="InterPro"/>
</dbReference>
<dbReference type="SUPFAM" id="SSF111418">
    <property type="entry name" value="Hormone receptor domain"/>
    <property type="match status" value="1"/>
</dbReference>
<evidence type="ECO:0000256" key="5">
    <source>
        <dbReference type="ARBA" id="ARBA00022989"/>
    </source>
</evidence>